<dbReference type="AlphaFoldDB" id="A0A381ZD26"/>
<proteinExistence type="predicted"/>
<dbReference type="EMBL" id="UINC01020813">
    <property type="protein sequence ID" value="SVA87024.1"/>
    <property type="molecule type" value="Genomic_DNA"/>
</dbReference>
<name>A0A381ZD26_9ZZZZ</name>
<evidence type="ECO:0000313" key="2">
    <source>
        <dbReference type="EMBL" id="SVA87024.1"/>
    </source>
</evidence>
<dbReference type="SUPFAM" id="SSF55447">
    <property type="entry name" value="CO dehydrogenase flavoprotein C-terminal domain-like"/>
    <property type="match status" value="1"/>
</dbReference>
<protein>
    <recommendedName>
        <fullName evidence="1">CO dehydrogenase flavoprotein C-terminal domain-containing protein</fullName>
    </recommendedName>
</protein>
<dbReference type="Pfam" id="PF03450">
    <property type="entry name" value="CO_deh_flav_C"/>
    <property type="match status" value="1"/>
</dbReference>
<organism evidence="2">
    <name type="scientific">marine metagenome</name>
    <dbReference type="NCBI Taxonomy" id="408172"/>
    <lineage>
        <taxon>unclassified sequences</taxon>
        <taxon>metagenomes</taxon>
        <taxon>ecological metagenomes</taxon>
    </lineage>
</organism>
<evidence type="ECO:0000259" key="1">
    <source>
        <dbReference type="Pfam" id="PF03450"/>
    </source>
</evidence>
<feature type="non-terminal residue" evidence="2">
    <location>
        <position position="1"/>
    </location>
</feature>
<dbReference type="InterPro" id="IPR005107">
    <property type="entry name" value="CO_DH_flav_C"/>
</dbReference>
<sequence>GEGSNLKSILKARRHQQDVQKVNASVWIKLNETSRVVEDARIVVGGCDYRPLRLNGAEDFIRGLMPVENTIIQLGECAADQIEPLTDHPWIEPVRKSFVQALVHDATTSAHERAVQSIHMQSSI</sequence>
<reference evidence="2" key="1">
    <citation type="submission" date="2018-05" db="EMBL/GenBank/DDBJ databases">
        <authorList>
            <person name="Lanie J.A."/>
            <person name="Ng W.-L."/>
            <person name="Kazmierczak K.M."/>
            <person name="Andrzejewski T.M."/>
            <person name="Davidsen T.M."/>
            <person name="Wayne K.J."/>
            <person name="Tettelin H."/>
            <person name="Glass J.I."/>
            <person name="Rusch D."/>
            <person name="Podicherti R."/>
            <person name="Tsui H.-C.T."/>
            <person name="Winkler M.E."/>
        </authorList>
    </citation>
    <scope>NUCLEOTIDE SEQUENCE</scope>
</reference>
<gene>
    <name evidence="2" type="ORF">METZ01_LOCUS139878</name>
</gene>
<dbReference type="InterPro" id="IPR036683">
    <property type="entry name" value="CO_DH_flav_C_dom_sf"/>
</dbReference>
<accession>A0A381ZD26</accession>
<feature type="domain" description="CO dehydrogenase flavoprotein C-terminal" evidence="1">
    <location>
        <begin position="11"/>
        <end position="104"/>
    </location>
</feature>
<dbReference type="Gene3D" id="3.30.390.50">
    <property type="entry name" value="CO dehydrogenase flavoprotein, C-terminal domain"/>
    <property type="match status" value="1"/>
</dbReference>